<dbReference type="InterPro" id="IPR039569">
    <property type="entry name" value="FAS1-like_DH_region"/>
</dbReference>
<dbReference type="SUPFAM" id="SSF54637">
    <property type="entry name" value="Thioesterase/thiol ester dehydrase-isomerase"/>
    <property type="match status" value="1"/>
</dbReference>
<evidence type="ECO:0000313" key="2">
    <source>
        <dbReference type="EMBL" id="OBI86548.1"/>
    </source>
</evidence>
<dbReference type="eggNOG" id="COG2030">
    <property type="taxonomic scope" value="Bacteria"/>
</dbReference>
<comment type="caution">
    <text evidence="2">The sequence shown here is derived from an EMBL/GenBank/DDBJ whole genome shotgun (WGS) entry which is preliminary data.</text>
</comment>
<dbReference type="InterPro" id="IPR029069">
    <property type="entry name" value="HotDog_dom_sf"/>
</dbReference>
<proteinExistence type="predicted"/>
<dbReference type="Pfam" id="PF13452">
    <property type="entry name" value="FAS1_DH_region"/>
    <property type="match status" value="1"/>
</dbReference>
<sequence>MTDTELLSKVRALVGKPTGGSGKPSVAPDPVNQPMIRHWAYALADFNPVYIDPEYAATSRFGGIVSPPVMLQTWTMPAPKLEGIGERGGAPMEIKSNPTAFLDEAGYTSTVATNSEFEIERYPRLGDVISSTTVYESVSDEKTTALGTGFFLTWLTTYTDQHGEVLGRQRFRVLRFRPAK</sequence>
<gene>
    <name evidence="2" type="ORF">A9X01_16585</name>
</gene>
<organism evidence="2 3">
    <name type="scientific">Mycobacterium asiaticum</name>
    <dbReference type="NCBI Taxonomy" id="1790"/>
    <lineage>
        <taxon>Bacteria</taxon>
        <taxon>Bacillati</taxon>
        <taxon>Actinomycetota</taxon>
        <taxon>Actinomycetes</taxon>
        <taxon>Mycobacteriales</taxon>
        <taxon>Mycobacteriaceae</taxon>
        <taxon>Mycobacterium</taxon>
    </lineage>
</organism>
<dbReference type="EMBL" id="LZKQ01000099">
    <property type="protein sequence ID" value="OBI86548.1"/>
    <property type="molecule type" value="Genomic_DNA"/>
</dbReference>
<dbReference type="AlphaFoldDB" id="A0A1A3CIM7"/>
<protein>
    <recommendedName>
        <fullName evidence="1">FAS1-like dehydratase domain-containing protein</fullName>
    </recommendedName>
</protein>
<dbReference type="Proteomes" id="UP000093795">
    <property type="component" value="Unassembled WGS sequence"/>
</dbReference>
<dbReference type="STRING" id="1790.A5645_14805"/>
<evidence type="ECO:0000313" key="3">
    <source>
        <dbReference type="Proteomes" id="UP000093795"/>
    </source>
</evidence>
<accession>A0A1A3CIM7</accession>
<dbReference type="RefSeq" id="WP_065120348.1">
    <property type="nucleotide sequence ID" value="NZ_LZKQ01000099.1"/>
</dbReference>
<name>A0A1A3CIM7_MYCAS</name>
<evidence type="ECO:0000259" key="1">
    <source>
        <dbReference type="Pfam" id="PF13452"/>
    </source>
</evidence>
<dbReference type="Gene3D" id="3.10.129.10">
    <property type="entry name" value="Hotdog Thioesterase"/>
    <property type="match status" value="1"/>
</dbReference>
<reference evidence="2 3" key="1">
    <citation type="submission" date="2016-06" db="EMBL/GenBank/DDBJ databases">
        <authorList>
            <person name="Kjaerup R.B."/>
            <person name="Dalgaard T.S."/>
            <person name="Juul-Madsen H.R."/>
        </authorList>
    </citation>
    <scope>NUCLEOTIDE SEQUENCE [LARGE SCALE GENOMIC DNA]</scope>
    <source>
        <strain evidence="2 3">1081914.2</strain>
    </source>
</reference>
<dbReference type="OrthoDB" id="4275032at2"/>
<feature type="domain" description="FAS1-like dehydratase" evidence="1">
    <location>
        <begin position="29"/>
        <end position="166"/>
    </location>
</feature>